<keyword evidence="5" id="KW-1185">Reference proteome</keyword>
<dbReference type="InterPro" id="IPR011059">
    <property type="entry name" value="Metal-dep_hydrolase_composite"/>
</dbReference>
<evidence type="ECO:0000256" key="1">
    <source>
        <dbReference type="ARBA" id="ARBA00006745"/>
    </source>
</evidence>
<dbReference type="InterPro" id="IPR050287">
    <property type="entry name" value="MTA/SAH_deaminase"/>
</dbReference>
<keyword evidence="2" id="KW-0378">Hydrolase</keyword>
<evidence type="ECO:0000313" key="5">
    <source>
        <dbReference type="Proteomes" id="UP001218231"/>
    </source>
</evidence>
<dbReference type="PANTHER" id="PTHR43794">
    <property type="entry name" value="AMINOHYDROLASE SSNA-RELATED"/>
    <property type="match status" value="1"/>
</dbReference>
<evidence type="ECO:0000313" key="4">
    <source>
        <dbReference type="EMBL" id="WCT79225.1"/>
    </source>
</evidence>
<dbReference type="EMBL" id="CP117418">
    <property type="protein sequence ID" value="WCT79225.1"/>
    <property type="molecule type" value="Genomic_DNA"/>
</dbReference>
<feature type="domain" description="Amidohydrolase-related" evidence="3">
    <location>
        <begin position="194"/>
        <end position="417"/>
    </location>
</feature>
<sequence>MSEGQGFAPLGTPVSREDLLLKGGHVLTMDPGIGDLPKGDVLILDGEIAQVAPGIDRSDIRVIDATGMVVQPGFVETHWHMWNSLWRGLAHEAAGYFGLHRLAMAYTAEDHYLAVGYAAAEAIAAGVTTCHNWSNALRGPEDAVCQAQALADVGIRARFGYGHLTGMGLGPVDQTVLQNMAACLSDISVDGLIDLGIVCHDANHLRTEVEAARALGLRTIAPHADLSGAIDLLGPEFIFTHGPGTPDAFLQLLAAKRVKIGLCPATDPLIGAGLPPIMRFLAAGTPFEDIGFSVDVTCQAAADPFAAMRTIMYAARIAQKNGASFQEIIFTPADPADPANGLMTPRQLLQLATINGARVLGLEERIGSLTPGKRADVILIRTDDGNMLPDPDVNIAFQLVQHAQPANVDTVIVDGRILKSAGRLTGMDHRALARRAAKAQASLRHRGAMPLPDMTI</sequence>
<dbReference type="Gene3D" id="3.20.20.140">
    <property type="entry name" value="Metal-dependent hydrolases"/>
    <property type="match status" value="1"/>
</dbReference>
<proteinExistence type="inferred from homology"/>
<dbReference type="PANTHER" id="PTHR43794:SF11">
    <property type="entry name" value="AMIDOHYDROLASE-RELATED DOMAIN-CONTAINING PROTEIN"/>
    <property type="match status" value="1"/>
</dbReference>
<evidence type="ECO:0000256" key="2">
    <source>
        <dbReference type="ARBA" id="ARBA00022801"/>
    </source>
</evidence>
<dbReference type="RefSeq" id="WP_273619502.1">
    <property type="nucleotide sequence ID" value="NZ_CP117418.1"/>
</dbReference>
<accession>A0ABY7U3N9</accession>
<keyword evidence="4" id="KW-0614">Plasmid</keyword>
<dbReference type="SUPFAM" id="SSF51338">
    <property type="entry name" value="Composite domain of metallo-dependent hydrolases"/>
    <property type="match status" value="1"/>
</dbReference>
<dbReference type="InterPro" id="IPR006680">
    <property type="entry name" value="Amidohydro-rel"/>
</dbReference>
<dbReference type="InterPro" id="IPR032466">
    <property type="entry name" value="Metal_Hydrolase"/>
</dbReference>
<name>A0ABY7U3N9_9SPHN</name>
<evidence type="ECO:0000259" key="3">
    <source>
        <dbReference type="Pfam" id="PF01979"/>
    </source>
</evidence>
<reference evidence="4 5" key="1">
    <citation type="submission" date="2023-02" db="EMBL/GenBank/DDBJ databases">
        <title>Genome sequence of Novosphingobium humi KACC 19094.</title>
        <authorList>
            <person name="Kim S."/>
            <person name="Heo J."/>
            <person name="Kwon S.-W."/>
        </authorList>
    </citation>
    <scope>NUCLEOTIDE SEQUENCE [LARGE SCALE GENOMIC DNA]</scope>
    <source>
        <strain evidence="4 5">KACC 19094</strain>
        <plasmid evidence="4 5">unnamed1</plasmid>
    </source>
</reference>
<organism evidence="4 5">
    <name type="scientific">Novosphingobium humi</name>
    <dbReference type="NCBI Taxonomy" id="2282397"/>
    <lineage>
        <taxon>Bacteria</taxon>
        <taxon>Pseudomonadati</taxon>
        <taxon>Pseudomonadota</taxon>
        <taxon>Alphaproteobacteria</taxon>
        <taxon>Sphingomonadales</taxon>
        <taxon>Sphingomonadaceae</taxon>
        <taxon>Novosphingobium</taxon>
    </lineage>
</organism>
<gene>
    <name evidence="4" type="ORF">PQ457_19685</name>
</gene>
<geneLocation type="plasmid" evidence="4 5">
    <name>unnamed1</name>
</geneLocation>
<dbReference type="Proteomes" id="UP001218231">
    <property type="component" value="Plasmid unnamed1"/>
</dbReference>
<dbReference type="SUPFAM" id="SSF51556">
    <property type="entry name" value="Metallo-dependent hydrolases"/>
    <property type="match status" value="1"/>
</dbReference>
<protein>
    <submittedName>
        <fullName evidence="4">Amidohydrolase family protein</fullName>
    </submittedName>
</protein>
<dbReference type="Pfam" id="PF01979">
    <property type="entry name" value="Amidohydro_1"/>
    <property type="match status" value="1"/>
</dbReference>
<dbReference type="Gene3D" id="2.30.40.10">
    <property type="entry name" value="Urease, subunit C, domain 1"/>
    <property type="match status" value="1"/>
</dbReference>
<comment type="similarity">
    <text evidence="1">Belongs to the metallo-dependent hydrolases superfamily. ATZ/TRZ family.</text>
</comment>